<keyword evidence="5 7" id="KW-0378">Hydrolase</keyword>
<comment type="function">
    <text evidence="7 9">Excises uracil residues from the DNA which can arise as a result of misincorporation of dUMP residues by DNA polymerase or due to deamination of cytosine.</text>
</comment>
<evidence type="ECO:0000313" key="11">
    <source>
        <dbReference type="EMBL" id="CCC94391.1"/>
    </source>
</evidence>
<feature type="active site" description="Proton acceptor" evidence="7 8">
    <location>
        <position position="133"/>
    </location>
</feature>
<feature type="domain" description="Uracil-DNA glycosylase-like" evidence="10">
    <location>
        <begin position="118"/>
        <end position="279"/>
    </location>
</feature>
<dbReference type="FunFam" id="3.40.470.10:FF:000001">
    <property type="entry name" value="Uracil-DNA glycosylase"/>
    <property type="match status" value="1"/>
</dbReference>
<evidence type="ECO:0000259" key="10">
    <source>
        <dbReference type="SMART" id="SM00986"/>
    </source>
</evidence>
<dbReference type="GO" id="GO:0005634">
    <property type="term" value="C:nucleus"/>
    <property type="evidence" value="ECO:0007669"/>
    <property type="project" value="UniProtKB-SubCell"/>
</dbReference>
<dbReference type="EC" id="3.2.2.27" evidence="3 7"/>
<dbReference type="PANTHER" id="PTHR11264">
    <property type="entry name" value="URACIL-DNA GLYCOSYLASE"/>
    <property type="match status" value="1"/>
</dbReference>
<keyword evidence="7" id="KW-0496">Mitochondrion</keyword>
<dbReference type="SUPFAM" id="SSF52141">
    <property type="entry name" value="Uracil-DNA glycosylase-like"/>
    <property type="match status" value="1"/>
</dbReference>
<name>G0UYC4_TRYCI</name>
<dbReference type="NCBIfam" id="NF003592">
    <property type="entry name" value="PRK05254.1-5"/>
    <property type="match status" value="1"/>
</dbReference>
<evidence type="ECO:0000256" key="4">
    <source>
        <dbReference type="ARBA" id="ARBA00022763"/>
    </source>
</evidence>
<dbReference type="PANTHER" id="PTHR11264:SF0">
    <property type="entry name" value="URACIL-DNA GLYCOSYLASE"/>
    <property type="match status" value="1"/>
</dbReference>
<dbReference type="NCBIfam" id="TIGR00628">
    <property type="entry name" value="ung"/>
    <property type="match status" value="1"/>
</dbReference>
<proteinExistence type="inferred from homology"/>
<evidence type="ECO:0000256" key="1">
    <source>
        <dbReference type="ARBA" id="ARBA00001400"/>
    </source>
</evidence>
<keyword evidence="7" id="KW-0539">Nucleus</keyword>
<dbReference type="SMART" id="SM00987">
    <property type="entry name" value="UreE_C"/>
    <property type="match status" value="1"/>
</dbReference>
<dbReference type="PROSITE" id="PS00130">
    <property type="entry name" value="U_DNA_GLYCOSYLASE"/>
    <property type="match status" value="1"/>
</dbReference>
<comment type="subcellular location">
    <subcellularLocation>
        <location evidence="7">Mitochondrion</location>
    </subcellularLocation>
    <subcellularLocation>
        <location evidence="7">Nucleus</location>
    </subcellularLocation>
</comment>
<dbReference type="EMBL" id="HE575323">
    <property type="protein sequence ID" value="CCC94391.1"/>
    <property type="molecule type" value="Genomic_DNA"/>
</dbReference>
<organism evidence="11">
    <name type="scientific">Trypanosoma congolense (strain IL3000)</name>
    <dbReference type="NCBI Taxonomy" id="1068625"/>
    <lineage>
        <taxon>Eukaryota</taxon>
        <taxon>Discoba</taxon>
        <taxon>Euglenozoa</taxon>
        <taxon>Kinetoplastea</taxon>
        <taxon>Metakinetoplastina</taxon>
        <taxon>Trypanosomatida</taxon>
        <taxon>Trypanosomatidae</taxon>
        <taxon>Trypanosoma</taxon>
        <taxon>Nannomonas</taxon>
    </lineage>
</organism>
<evidence type="ECO:0000256" key="9">
    <source>
        <dbReference type="RuleBase" id="RU003780"/>
    </source>
</evidence>
<dbReference type="AlphaFoldDB" id="G0UYC4"/>
<reference evidence="11" key="1">
    <citation type="journal article" date="2012" name="Proc. Natl. Acad. Sci. U.S.A.">
        <title>Antigenic diversity is generated by distinct evolutionary mechanisms in African trypanosome species.</title>
        <authorList>
            <person name="Jackson A.P."/>
            <person name="Berry A."/>
            <person name="Aslett M."/>
            <person name="Allison H.C."/>
            <person name="Burton P."/>
            <person name="Vavrova-Anderson J."/>
            <person name="Brown R."/>
            <person name="Browne H."/>
            <person name="Corton N."/>
            <person name="Hauser H."/>
            <person name="Gamble J."/>
            <person name="Gilderthorp R."/>
            <person name="Marcello L."/>
            <person name="McQuillan J."/>
            <person name="Otto T.D."/>
            <person name="Quail M.A."/>
            <person name="Sanders M.J."/>
            <person name="van Tonder A."/>
            <person name="Ginger M.L."/>
            <person name="Field M.C."/>
            <person name="Barry J.D."/>
            <person name="Hertz-Fowler C."/>
            <person name="Berriman M."/>
        </authorList>
    </citation>
    <scope>NUCLEOTIDE SEQUENCE</scope>
    <source>
        <strain evidence="11">IL3000</strain>
    </source>
</reference>
<dbReference type="InterPro" id="IPR036895">
    <property type="entry name" value="Uracil-DNA_glycosylase-like_sf"/>
</dbReference>
<evidence type="ECO:0000256" key="7">
    <source>
        <dbReference type="HAMAP-Rule" id="MF_03166"/>
    </source>
</evidence>
<dbReference type="HAMAP" id="MF_00148">
    <property type="entry name" value="UDG"/>
    <property type="match status" value="1"/>
</dbReference>
<comment type="similarity">
    <text evidence="2 7 9">Belongs to the uracil-DNA glycosylase (UDG) superfamily. UNG family.</text>
</comment>
<evidence type="ECO:0000256" key="6">
    <source>
        <dbReference type="ARBA" id="ARBA00023204"/>
    </source>
</evidence>
<dbReference type="Gene3D" id="3.40.470.10">
    <property type="entry name" value="Uracil-DNA glycosylase-like domain"/>
    <property type="match status" value="1"/>
</dbReference>
<dbReference type="VEuPathDB" id="TriTrypDB:TcIL3000_10_11720"/>
<evidence type="ECO:0000256" key="5">
    <source>
        <dbReference type="ARBA" id="ARBA00022801"/>
    </source>
</evidence>
<dbReference type="SMART" id="SM00986">
    <property type="entry name" value="UDG"/>
    <property type="match status" value="1"/>
</dbReference>
<evidence type="ECO:0000256" key="2">
    <source>
        <dbReference type="ARBA" id="ARBA00008184"/>
    </source>
</evidence>
<keyword evidence="4 7" id="KW-0227">DNA damage</keyword>
<evidence type="ECO:0000256" key="3">
    <source>
        <dbReference type="ARBA" id="ARBA00012030"/>
    </source>
</evidence>
<dbReference type="GO" id="GO:0004844">
    <property type="term" value="F:uracil DNA N-glycosylase activity"/>
    <property type="evidence" value="ECO:0007669"/>
    <property type="project" value="UniProtKB-UniRule"/>
</dbReference>
<dbReference type="NCBIfam" id="NF003588">
    <property type="entry name" value="PRK05254.1-1"/>
    <property type="match status" value="1"/>
</dbReference>
<dbReference type="CDD" id="cd10027">
    <property type="entry name" value="UDG-F1-like"/>
    <property type="match status" value="1"/>
</dbReference>
<dbReference type="GO" id="GO:0005739">
    <property type="term" value="C:mitochondrion"/>
    <property type="evidence" value="ECO:0007669"/>
    <property type="project" value="UniProtKB-SubCell"/>
</dbReference>
<gene>
    <name evidence="11" type="ORF">TCIL3000_10_11720</name>
</gene>
<dbReference type="InterPro" id="IPR005122">
    <property type="entry name" value="Uracil-DNA_glycosylase-like"/>
</dbReference>
<sequence length="299" mass="32910">MSQRTLFDFGVKKSGGTADKEVIQNYGSVPPADALRKRGAEGCSADAADNIDDNPKVKAKPEGTGGLSSLITDSAWRSFLEPLIATSNFQRVEQFVEGEVASGKTILPPREMIFSAFNSTPLHLLKVVLLGQDPYHNIGQAHGLCFSVLPGVALPPSLVNMYKELATDIPGFTRPSHGYLQHWAEQGILMLNATLTVEAHRANSHSECGWQTFTDGVIRLLSEKYKTPLVFLLWGNFARKKISLINKKRHVVIECAHPSPLSAAKWWGSRPFSKCNTALIEKGYTPIDWNLPLNVSRTK</sequence>
<accession>G0UYC4</accession>
<protein>
    <recommendedName>
        <fullName evidence="3 7">Uracil-DNA glycosylase</fullName>
        <shortName evidence="7">UDG</shortName>
        <ecNumber evidence="3 7">3.2.2.27</ecNumber>
    </recommendedName>
</protein>
<dbReference type="Pfam" id="PF03167">
    <property type="entry name" value="UDG"/>
    <property type="match status" value="1"/>
</dbReference>
<dbReference type="InterPro" id="IPR002043">
    <property type="entry name" value="UDG_fam1"/>
</dbReference>
<evidence type="ECO:0000256" key="8">
    <source>
        <dbReference type="PROSITE-ProRule" id="PRU10072"/>
    </source>
</evidence>
<dbReference type="InterPro" id="IPR018085">
    <property type="entry name" value="Ura-DNA_Glyclase_AS"/>
</dbReference>
<dbReference type="NCBIfam" id="NF003589">
    <property type="entry name" value="PRK05254.1-2"/>
    <property type="match status" value="1"/>
</dbReference>
<keyword evidence="6 7" id="KW-0234">DNA repair</keyword>
<comment type="catalytic activity">
    <reaction evidence="1 7 9">
        <text>Hydrolyzes single-stranded DNA or mismatched double-stranded DNA and polynucleotides, releasing free uracil.</text>
        <dbReference type="EC" id="3.2.2.27"/>
    </reaction>
</comment>
<dbReference type="GO" id="GO:0097510">
    <property type="term" value="P:base-excision repair, AP site formation via deaminated base removal"/>
    <property type="evidence" value="ECO:0007669"/>
    <property type="project" value="TreeGrafter"/>
</dbReference>